<evidence type="ECO:0000256" key="13">
    <source>
        <dbReference type="PROSITE-ProRule" id="PRU00043"/>
    </source>
</evidence>
<dbReference type="SUPFAM" id="SSF49313">
    <property type="entry name" value="Cadherin-like"/>
    <property type="match status" value="1"/>
</dbReference>
<dbReference type="STRING" id="2018661.A0A2A2KKH0"/>
<feature type="region of interest" description="Disordered" evidence="14">
    <location>
        <begin position="908"/>
        <end position="1008"/>
    </location>
</feature>
<dbReference type="PANTHER" id="PTHR14139:SF2">
    <property type="entry name" value="CALSYNTENIN-1"/>
    <property type="match status" value="1"/>
</dbReference>
<keyword evidence="2" id="KW-0732">Signal</keyword>
<dbReference type="InterPro" id="IPR002126">
    <property type="entry name" value="Cadherin-like_dom"/>
</dbReference>
<dbReference type="AlphaFoldDB" id="A0A2A2KKH0"/>
<dbReference type="Gene3D" id="2.60.120.200">
    <property type="match status" value="1"/>
</dbReference>
<dbReference type="PROSITE" id="PS50268">
    <property type="entry name" value="CADHERIN_2"/>
    <property type="match status" value="2"/>
</dbReference>
<evidence type="ECO:0000256" key="10">
    <source>
        <dbReference type="ARBA" id="ARBA00034103"/>
    </source>
</evidence>
<dbReference type="CDD" id="cd11304">
    <property type="entry name" value="Cadherin_repeat"/>
    <property type="match status" value="2"/>
</dbReference>
<evidence type="ECO:0000313" key="18">
    <source>
        <dbReference type="Proteomes" id="UP000218231"/>
    </source>
</evidence>
<keyword evidence="4 13" id="KW-0106">Calcium</keyword>
<dbReference type="FunFam" id="2.60.40.60:FF:000352">
    <property type="entry name" value="CAlSYntenin/Alcadein homolog"/>
    <property type="match status" value="1"/>
</dbReference>
<keyword evidence="18" id="KW-1185">Reference proteome</keyword>
<evidence type="ECO:0000256" key="7">
    <source>
        <dbReference type="ARBA" id="ARBA00023018"/>
    </source>
</evidence>
<comment type="similarity">
    <text evidence="11">Belongs to the calsyntenin family.</text>
</comment>
<accession>A0A2A2KKH0</accession>
<dbReference type="PANTHER" id="PTHR14139">
    <property type="entry name" value="CALSYNTENIN"/>
    <property type="match status" value="1"/>
</dbReference>
<feature type="domain" description="Cadherin" evidence="16">
    <location>
        <begin position="103"/>
        <end position="167"/>
    </location>
</feature>
<keyword evidence="8 15" id="KW-0472">Membrane</keyword>
<evidence type="ECO:0000313" key="17">
    <source>
        <dbReference type="EMBL" id="PAV74484.1"/>
    </source>
</evidence>
<evidence type="ECO:0000256" key="12">
    <source>
        <dbReference type="ARBA" id="ARBA00046288"/>
    </source>
</evidence>
<evidence type="ECO:0000256" key="8">
    <source>
        <dbReference type="ARBA" id="ARBA00023136"/>
    </source>
</evidence>
<keyword evidence="9" id="KW-0325">Glycoprotein</keyword>
<dbReference type="Pfam" id="PF00028">
    <property type="entry name" value="Cadherin"/>
    <property type="match status" value="1"/>
</dbReference>
<dbReference type="InterPro" id="IPR015919">
    <property type="entry name" value="Cadherin-like_sf"/>
</dbReference>
<keyword evidence="5" id="KW-0130">Cell adhesion</keyword>
<dbReference type="GO" id="GO:0005509">
    <property type="term" value="F:calcium ion binding"/>
    <property type="evidence" value="ECO:0007669"/>
    <property type="project" value="UniProtKB-UniRule"/>
</dbReference>
<dbReference type="GO" id="GO:0045211">
    <property type="term" value="C:postsynaptic membrane"/>
    <property type="evidence" value="ECO:0007669"/>
    <property type="project" value="TreeGrafter"/>
</dbReference>
<dbReference type="Proteomes" id="UP000218231">
    <property type="component" value="Unassembled WGS sequence"/>
</dbReference>
<dbReference type="GO" id="GO:0051965">
    <property type="term" value="P:positive regulation of synapse assembly"/>
    <property type="evidence" value="ECO:0007669"/>
    <property type="project" value="TreeGrafter"/>
</dbReference>
<evidence type="ECO:0000256" key="9">
    <source>
        <dbReference type="ARBA" id="ARBA00023180"/>
    </source>
</evidence>
<dbReference type="OrthoDB" id="10012272at2759"/>
<reference evidence="17 18" key="1">
    <citation type="journal article" date="2017" name="Curr. Biol.">
        <title>Genome architecture and evolution of a unichromosomal asexual nematode.</title>
        <authorList>
            <person name="Fradin H."/>
            <person name="Zegar C."/>
            <person name="Gutwein M."/>
            <person name="Lucas J."/>
            <person name="Kovtun M."/>
            <person name="Corcoran D."/>
            <person name="Baugh L.R."/>
            <person name="Kiontke K."/>
            <person name="Gunsalus K."/>
            <person name="Fitch D.H."/>
            <person name="Piano F."/>
        </authorList>
    </citation>
    <scope>NUCLEOTIDE SEQUENCE [LARGE SCALE GENOMIC DNA]</scope>
    <source>
        <strain evidence="17">PF1309</strain>
    </source>
</reference>
<dbReference type="SUPFAM" id="SSF49899">
    <property type="entry name" value="Concanavalin A-like lectins/glucanases"/>
    <property type="match status" value="1"/>
</dbReference>
<dbReference type="InterPro" id="IPR045588">
    <property type="entry name" value="CLSTN_C"/>
</dbReference>
<dbReference type="GO" id="GO:0007156">
    <property type="term" value="P:homophilic cell adhesion via plasma membrane adhesion molecules"/>
    <property type="evidence" value="ECO:0007669"/>
    <property type="project" value="InterPro"/>
</dbReference>
<feature type="domain" description="Cadherin" evidence="16">
    <location>
        <begin position="168"/>
        <end position="275"/>
    </location>
</feature>
<feature type="compositionally biased region" description="Basic and acidic residues" evidence="14">
    <location>
        <begin position="915"/>
        <end position="924"/>
    </location>
</feature>
<keyword evidence="6 15" id="KW-1133">Transmembrane helix</keyword>
<feature type="compositionally biased region" description="Acidic residues" evidence="14">
    <location>
        <begin position="945"/>
        <end position="977"/>
    </location>
</feature>
<comment type="subcellular location">
    <subcellularLocation>
        <location evidence="12">Endomembrane system</location>
        <topology evidence="12">Single-pass type I membrane protein</topology>
    </subcellularLocation>
    <subcellularLocation>
        <location evidence="10">Synapse</location>
    </subcellularLocation>
</comment>
<dbReference type="EMBL" id="LIAE01008330">
    <property type="protein sequence ID" value="PAV74484.1"/>
    <property type="molecule type" value="Genomic_DNA"/>
</dbReference>
<dbReference type="InterPro" id="IPR013320">
    <property type="entry name" value="ConA-like_dom_sf"/>
</dbReference>
<feature type="transmembrane region" description="Helical" evidence="15">
    <location>
        <begin position="873"/>
        <end position="899"/>
    </location>
</feature>
<dbReference type="GO" id="GO:0050806">
    <property type="term" value="P:positive regulation of synaptic transmission"/>
    <property type="evidence" value="ECO:0007669"/>
    <property type="project" value="TreeGrafter"/>
</dbReference>
<name>A0A2A2KKH0_9BILA</name>
<evidence type="ECO:0000256" key="2">
    <source>
        <dbReference type="ARBA" id="ARBA00022729"/>
    </source>
</evidence>
<dbReference type="SMART" id="SM00112">
    <property type="entry name" value="CA"/>
    <property type="match status" value="2"/>
</dbReference>
<dbReference type="PRINTS" id="PR00205">
    <property type="entry name" value="CADHERIN"/>
</dbReference>
<keyword evidence="1 15" id="KW-0812">Transmembrane</keyword>
<dbReference type="Gene3D" id="2.60.40.60">
    <property type="entry name" value="Cadherins"/>
    <property type="match status" value="2"/>
</dbReference>
<dbReference type="GO" id="GO:0009986">
    <property type="term" value="C:cell surface"/>
    <property type="evidence" value="ECO:0007669"/>
    <property type="project" value="TreeGrafter"/>
</dbReference>
<proteinExistence type="inferred from homology"/>
<dbReference type="GO" id="GO:0012505">
    <property type="term" value="C:endomembrane system"/>
    <property type="evidence" value="ECO:0007669"/>
    <property type="project" value="UniProtKB-SubCell"/>
</dbReference>
<comment type="caution">
    <text evidence="17">The sequence shown here is derived from an EMBL/GenBank/DDBJ whole genome shotgun (WGS) entry which is preliminary data.</text>
</comment>
<evidence type="ECO:0000256" key="1">
    <source>
        <dbReference type="ARBA" id="ARBA00022692"/>
    </source>
</evidence>
<feature type="compositionally biased region" description="Polar residues" evidence="14">
    <location>
        <begin position="999"/>
        <end position="1008"/>
    </location>
</feature>
<organism evidence="17 18">
    <name type="scientific">Diploscapter pachys</name>
    <dbReference type="NCBI Taxonomy" id="2018661"/>
    <lineage>
        <taxon>Eukaryota</taxon>
        <taxon>Metazoa</taxon>
        <taxon>Ecdysozoa</taxon>
        <taxon>Nematoda</taxon>
        <taxon>Chromadorea</taxon>
        <taxon>Rhabditida</taxon>
        <taxon>Rhabditina</taxon>
        <taxon>Rhabditomorpha</taxon>
        <taxon>Rhabditoidea</taxon>
        <taxon>Rhabditidae</taxon>
        <taxon>Diploscapter</taxon>
    </lineage>
</organism>
<evidence type="ECO:0000256" key="4">
    <source>
        <dbReference type="ARBA" id="ARBA00022837"/>
    </source>
</evidence>
<keyword evidence="7" id="KW-0770">Synapse</keyword>
<dbReference type="Pfam" id="PF19699">
    <property type="entry name" value="CLSTN_C"/>
    <property type="match status" value="2"/>
</dbReference>
<protein>
    <recommendedName>
        <fullName evidence="16">Cadherin domain-containing protein</fullName>
    </recommendedName>
</protein>
<evidence type="ECO:0000256" key="5">
    <source>
        <dbReference type="ARBA" id="ARBA00022889"/>
    </source>
</evidence>
<evidence type="ECO:0000256" key="14">
    <source>
        <dbReference type="SAM" id="MobiDB-lite"/>
    </source>
</evidence>
<evidence type="ECO:0000256" key="3">
    <source>
        <dbReference type="ARBA" id="ARBA00022737"/>
    </source>
</evidence>
<sequence length="1008" mass="112139">MSYVSFSAASGSRSFRLTEMRNGPRLLGVLLLAAASCHFGHASSNKHYKHRVPIIDLRGAEQFVATVQEEENVVSTVPDLAIIPETGPVCSYAISSVDDFVPFEVQVVDRYSGSAIIRVKDAATLDCNKPEYTLTLSAVRCDDEATRSEPVTLRITVKDTNNHAPEFDNPWYTFTVEEGKKDIKIAVLNATDKDCGHPFGEICEYEITNGLKELPFSIDNQGVLRNTAPLNYSHAKSYILTIVANDCGMRKSKSALVTVHVKEACLQGLHNTPEKVIFTPGNGNVRLLPNAETHFCDKTSCDVDHVELTASLQSTGGKTICTPRTAFNNDSMQSCAINPQTADLLQDVQSNDSAEKNEVAPADSWQFDGSKAYVVNPNKIKDLIPDKFTLSFAMRHERGSKEEQNNKQNILCESDHEGMNRHHFNVYIRHCKLEVVLRREAGSSPEFRAAEWRWSVPQVCDGEWHSYSLMFNSVDDTHLVIDGEIVKASERNPEILDDWPLHKPGVAKTRLTIGACWHGRQQTFVQHLRAQVASMHLLTGQTESTKAIECLHQCPEHLQYNGMDEMREGMSTSFNKEQTSVTLKAKSIEDMQKMIRKLAYSNNKDKPLMESRDYLVQSKVVCKGNTKIALPDFTGKVVIEKEEKLTLSLSGSATVKTDQTAVKTGTPMIPDIRITISQTDKDGNEQDVTDKHKLDYCKVHLKPSRDMDLEYFSSPASLIASLNIEFEHDKEGITLSGDDEVSGYRDILSKIHYFNTRPETYSKRLYSIQCGMRHGRIASNEMLVSMTIDPVPMSSPASSALHLVPPPAVASVPSVPSSAESAAGLDSLELIERHFEPAFDQLGASRLQNILEMDLPRPKALLSHHGFDSQQGAIAGGAVAVVVVVCVGFLLVLLVIGVLKMRDTPIPSRRRKNKRQDDGMHWDDSGMNITVNPLEDMERGGGQVAEEEYSEDDEESSDNESEASYRDEDEDEDEDVSEVLPHLNNSQRNGLEWDDEATALSNSRSYRI</sequence>
<evidence type="ECO:0000256" key="11">
    <source>
        <dbReference type="ARBA" id="ARBA00035015"/>
    </source>
</evidence>
<evidence type="ECO:0000256" key="6">
    <source>
        <dbReference type="ARBA" id="ARBA00022989"/>
    </source>
</evidence>
<evidence type="ECO:0000259" key="16">
    <source>
        <dbReference type="PROSITE" id="PS50268"/>
    </source>
</evidence>
<keyword evidence="3" id="KW-0677">Repeat</keyword>
<gene>
    <name evidence="17" type="ORF">WR25_02464</name>
</gene>
<evidence type="ECO:0000256" key="15">
    <source>
        <dbReference type="SAM" id="Phobius"/>
    </source>
</evidence>